<evidence type="ECO:0000259" key="3">
    <source>
        <dbReference type="Pfam" id="PF13649"/>
    </source>
</evidence>
<dbReference type="Proteomes" id="UP001319882">
    <property type="component" value="Unassembled WGS sequence"/>
</dbReference>
<dbReference type="Pfam" id="PF13649">
    <property type="entry name" value="Methyltransf_25"/>
    <property type="match status" value="1"/>
</dbReference>
<dbReference type="PANTHER" id="PTHR43861">
    <property type="entry name" value="TRANS-ACONITATE 2-METHYLTRANSFERASE-RELATED"/>
    <property type="match status" value="1"/>
</dbReference>
<organism evidence="4 5">
    <name type="scientific">Vreelandella malpeensis</name>
    <dbReference type="NCBI Taxonomy" id="1172368"/>
    <lineage>
        <taxon>Bacteria</taxon>
        <taxon>Pseudomonadati</taxon>
        <taxon>Pseudomonadota</taxon>
        <taxon>Gammaproteobacteria</taxon>
        <taxon>Oceanospirillales</taxon>
        <taxon>Halomonadaceae</taxon>
        <taxon>Vreelandella</taxon>
    </lineage>
</organism>
<evidence type="ECO:0000256" key="2">
    <source>
        <dbReference type="ARBA" id="ARBA00022679"/>
    </source>
</evidence>
<sequence>MSANALYTDLSVYYDLMCEEIDYPTQSRGVMRLNQLFGNGGRRHLDLACGTGPHVRHFLDAGFTSGGLDINPPMLERAAKRCPEAHFSVQDMGDFDVAVPQDLITCFLYSIHYSADIERLKACIARAHEALSPGGVFCFNAVDKDKIDNALAVKHRVSRGEETFTFQSGWHYPGQGERQALRLSIEKRRVDDVQRWSDEHAMVALGFEALVKLLEEYFSVHVFAHDYATIAPWDGEAGNALFVCIKA</sequence>
<evidence type="ECO:0000313" key="5">
    <source>
        <dbReference type="Proteomes" id="UP001319882"/>
    </source>
</evidence>
<accession>A0ABS8DVJ3</accession>
<feature type="domain" description="Methyltransferase" evidence="3">
    <location>
        <begin position="45"/>
        <end position="135"/>
    </location>
</feature>
<evidence type="ECO:0000313" key="4">
    <source>
        <dbReference type="EMBL" id="MCB8890245.1"/>
    </source>
</evidence>
<dbReference type="CDD" id="cd02440">
    <property type="entry name" value="AdoMet_MTases"/>
    <property type="match status" value="1"/>
</dbReference>
<keyword evidence="5" id="KW-1185">Reference proteome</keyword>
<dbReference type="GO" id="GO:0008168">
    <property type="term" value="F:methyltransferase activity"/>
    <property type="evidence" value="ECO:0007669"/>
    <property type="project" value="UniProtKB-KW"/>
</dbReference>
<dbReference type="PANTHER" id="PTHR43861:SF1">
    <property type="entry name" value="TRANS-ACONITATE 2-METHYLTRANSFERASE"/>
    <property type="match status" value="1"/>
</dbReference>
<dbReference type="InterPro" id="IPR041698">
    <property type="entry name" value="Methyltransf_25"/>
</dbReference>
<dbReference type="Gene3D" id="2.20.130.10">
    <property type="entry name" value="CAC2371-like domains"/>
    <property type="match status" value="1"/>
</dbReference>
<proteinExistence type="predicted"/>
<dbReference type="EMBL" id="WHVL01000006">
    <property type="protein sequence ID" value="MCB8890245.1"/>
    <property type="molecule type" value="Genomic_DNA"/>
</dbReference>
<protein>
    <submittedName>
        <fullName evidence="4">Class I SAM-dependent methyltransferase</fullName>
    </submittedName>
</protein>
<dbReference type="RefSeq" id="WP_227390914.1">
    <property type="nucleotide sequence ID" value="NZ_JBHSCJ010000008.1"/>
</dbReference>
<reference evidence="4 5" key="1">
    <citation type="journal article" date="2021" name="Sci. Rep.">
        <title>Genome analysis of a halophilic bacterium Halomonas malpeensis YU-PRIM-29(T) reveals its exopolysaccharide and pigment producing capabilities.</title>
        <authorList>
            <person name="Athmika"/>
            <person name="Ghate S.D."/>
            <person name="Arun A.B."/>
            <person name="Rao S.S."/>
            <person name="Kumar S.T.A."/>
            <person name="Kandiyil M.K."/>
            <person name="Saptami K."/>
            <person name="Rekha P.D."/>
        </authorList>
    </citation>
    <scope>NUCLEOTIDE SEQUENCE [LARGE SCALE GENOMIC DNA]</scope>
    <source>
        <strain evidence="5">prim 29</strain>
    </source>
</reference>
<gene>
    <name evidence="4" type="ORF">GEV37_14090</name>
</gene>
<dbReference type="Gene3D" id="3.40.50.150">
    <property type="entry name" value="Vaccinia Virus protein VP39"/>
    <property type="match status" value="1"/>
</dbReference>
<dbReference type="SUPFAM" id="SSF53335">
    <property type="entry name" value="S-adenosyl-L-methionine-dependent methyltransferases"/>
    <property type="match status" value="1"/>
</dbReference>
<keyword evidence="2" id="KW-0808">Transferase</keyword>
<evidence type="ECO:0000256" key="1">
    <source>
        <dbReference type="ARBA" id="ARBA00022603"/>
    </source>
</evidence>
<comment type="caution">
    <text evidence="4">The sequence shown here is derived from an EMBL/GenBank/DDBJ whole genome shotgun (WGS) entry which is preliminary data.</text>
</comment>
<dbReference type="InterPro" id="IPR029063">
    <property type="entry name" value="SAM-dependent_MTases_sf"/>
</dbReference>
<keyword evidence="1 4" id="KW-0489">Methyltransferase</keyword>
<name>A0ABS8DVJ3_9GAMM</name>
<dbReference type="GO" id="GO:0032259">
    <property type="term" value="P:methylation"/>
    <property type="evidence" value="ECO:0007669"/>
    <property type="project" value="UniProtKB-KW"/>
</dbReference>